<dbReference type="OrthoDB" id="6052004at2759"/>
<proteinExistence type="predicted"/>
<sequence length="541" mass="61243">MEYDEVIKKFGSFGNYQKRLYFVLFLPIIFNSFSSPVTNFLLGEQLHRCRVPGLPNDTFEIQNDYHKYLINLSIPLKADGDYEQCLVVKNGSLEKCTDWVYDRSMFTNTVNSQFNLVCDQKLMRSHAVMAYFIGTVVSTVVFLPLGDIVGRRYMVCISTSLTFIANIAMPFSTSVFMFSVCRFFDGFCGNCLYMASFIIAMEFVGPKHRIISGTCILLVYCLGEYILLLLGYFIRDWKWLQFTLAVPMVIPLIYWWPKVLPESPRWLISRQRYREALKILRYAAKVNKVELDESNCSNVNVGHDDGILKIIKELIRTPKLVIRSCIMLMNWFVISFIYYGLTINVGKLAGNLYVNFLVGVTVEGLGYLLCFVMNKTGRKPLHLTVMFGSGFGCLLSILPALFLDSSYTWLLVAFAMIGKFGISAAIGEIYIYTGELFPTVVRSFILGFCGVGARVGATLSPYIYHLADGRFGEALPLIIFGGSTIIVAALSIKLPETKGRKLLEKVKDAEHKDDISSDECEKEMFSTNEKLEYTTSESSQL</sequence>
<feature type="transmembrane region" description="Helical" evidence="5">
    <location>
        <begin position="444"/>
        <end position="463"/>
    </location>
</feature>
<name>A0A8W8HR15_MAGGI</name>
<dbReference type="InterPro" id="IPR020846">
    <property type="entry name" value="MFS_dom"/>
</dbReference>
<dbReference type="CDD" id="cd17317">
    <property type="entry name" value="MFS_SLC22"/>
    <property type="match status" value="1"/>
</dbReference>
<feature type="transmembrane region" description="Helical" evidence="5">
    <location>
        <begin position="353"/>
        <end position="373"/>
    </location>
</feature>
<feature type="transmembrane region" description="Helical" evidence="5">
    <location>
        <begin position="239"/>
        <end position="256"/>
    </location>
</feature>
<evidence type="ECO:0000313" key="8">
    <source>
        <dbReference type="Proteomes" id="UP000005408"/>
    </source>
</evidence>
<organism evidence="7 8">
    <name type="scientific">Magallana gigas</name>
    <name type="common">Pacific oyster</name>
    <name type="synonym">Crassostrea gigas</name>
    <dbReference type="NCBI Taxonomy" id="29159"/>
    <lineage>
        <taxon>Eukaryota</taxon>
        <taxon>Metazoa</taxon>
        <taxon>Spiralia</taxon>
        <taxon>Lophotrochozoa</taxon>
        <taxon>Mollusca</taxon>
        <taxon>Bivalvia</taxon>
        <taxon>Autobranchia</taxon>
        <taxon>Pteriomorphia</taxon>
        <taxon>Ostreida</taxon>
        <taxon>Ostreoidea</taxon>
        <taxon>Ostreidae</taxon>
        <taxon>Magallana</taxon>
    </lineage>
</organism>
<dbReference type="Pfam" id="PF00083">
    <property type="entry name" value="Sugar_tr"/>
    <property type="match status" value="1"/>
</dbReference>
<dbReference type="OMA" id="KFCISTT"/>
<dbReference type="EnsemblMetazoa" id="G10667.3">
    <property type="protein sequence ID" value="G10667.3:cds"/>
    <property type="gene ID" value="G10667"/>
</dbReference>
<feature type="transmembrane region" description="Helical" evidence="5">
    <location>
        <begin position="128"/>
        <end position="146"/>
    </location>
</feature>
<dbReference type="InterPro" id="IPR036259">
    <property type="entry name" value="MFS_trans_sf"/>
</dbReference>
<feature type="transmembrane region" description="Helical" evidence="5">
    <location>
        <begin position="20"/>
        <end position="42"/>
    </location>
</feature>
<evidence type="ECO:0000256" key="5">
    <source>
        <dbReference type="SAM" id="Phobius"/>
    </source>
</evidence>
<keyword evidence="3 5" id="KW-1133">Transmembrane helix</keyword>
<dbReference type="Gene3D" id="1.20.1250.20">
    <property type="entry name" value="MFS general substrate transporter like domains"/>
    <property type="match status" value="1"/>
</dbReference>
<dbReference type="EnsemblMetazoa" id="G10667.7">
    <property type="protein sequence ID" value="G10667.7:cds"/>
    <property type="gene ID" value="G10667"/>
</dbReference>
<keyword evidence="4 5" id="KW-0472">Membrane</keyword>
<feature type="transmembrane region" description="Helical" evidence="5">
    <location>
        <begin position="409"/>
        <end position="432"/>
    </location>
</feature>
<feature type="transmembrane region" description="Helical" evidence="5">
    <location>
        <begin position="183"/>
        <end position="204"/>
    </location>
</feature>
<evidence type="ECO:0000256" key="3">
    <source>
        <dbReference type="ARBA" id="ARBA00022989"/>
    </source>
</evidence>
<feature type="transmembrane region" description="Helical" evidence="5">
    <location>
        <begin position="320"/>
        <end position="341"/>
    </location>
</feature>
<feature type="transmembrane region" description="Helical" evidence="5">
    <location>
        <begin position="475"/>
        <end position="492"/>
    </location>
</feature>
<reference evidence="7" key="1">
    <citation type="submission" date="2022-08" db="UniProtKB">
        <authorList>
            <consortium name="EnsemblMetazoa"/>
        </authorList>
    </citation>
    <scope>IDENTIFICATION</scope>
    <source>
        <strain evidence="7">05x7-T-G4-1.051#20</strain>
    </source>
</reference>
<dbReference type="PANTHER" id="PTHR24064">
    <property type="entry name" value="SOLUTE CARRIER FAMILY 22 MEMBER"/>
    <property type="match status" value="1"/>
</dbReference>
<comment type="subcellular location">
    <subcellularLocation>
        <location evidence="1">Membrane</location>
        <topology evidence="1">Multi-pass membrane protein</topology>
    </subcellularLocation>
</comment>
<dbReference type="SUPFAM" id="SSF103473">
    <property type="entry name" value="MFS general substrate transporter"/>
    <property type="match status" value="1"/>
</dbReference>
<evidence type="ECO:0000313" key="7">
    <source>
        <dbReference type="EnsemblMetazoa" id="G10667.3:cds"/>
    </source>
</evidence>
<feature type="domain" description="Major facilitator superfamily (MFS) profile" evidence="6">
    <location>
        <begin position="20"/>
        <end position="499"/>
    </location>
</feature>
<keyword evidence="8" id="KW-1185">Reference proteome</keyword>
<dbReference type="PROSITE" id="PS50850">
    <property type="entry name" value="MFS"/>
    <property type="match status" value="1"/>
</dbReference>
<keyword evidence="2 5" id="KW-0812">Transmembrane</keyword>
<protein>
    <recommendedName>
        <fullName evidence="6">Major facilitator superfamily (MFS) profile domain-containing protein</fullName>
    </recommendedName>
</protein>
<evidence type="ECO:0000259" key="6">
    <source>
        <dbReference type="PROSITE" id="PS50850"/>
    </source>
</evidence>
<dbReference type="AlphaFoldDB" id="A0A8W8HR15"/>
<feature type="transmembrane region" description="Helical" evidence="5">
    <location>
        <begin position="211"/>
        <end position="233"/>
    </location>
</feature>
<dbReference type="GO" id="GO:0016020">
    <property type="term" value="C:membrane"/>
    <property type="evidence" value="ECO:0007669"/>
    <property type="project" value="UniProtKB-SubCell"/>
</dbReference>
<dbReference type="Proteomes" id="UP000005408">
    <property type="component" value="Unassembled WGS sequence"/>
</dbReference>
<feature type="transmembrane region" description="Helical" evidence="5">
    <location>
        <begin position="153"/>
        <end position="171"/>
    </location>
</feature>
<evidence type="ECO:0000256" key="4">
    <source>
        <dbReference type="ARBA" id="ARBA00023136"/>
    </source>
</evidence>
<dbReference type="GO" id="GO:0022857">
    <property type="term" value="F:transmembrane transporter activity"/>
    <property type="evidence" value="ECO:0007669"/>
    <property type="project" value="InterPro"/>
</dbReference>
<feature type="transmembrane region" description="Helical" evidence="5">
    <location>
        <begin position="385"/>
        <end position="403"/>
    </location>
</feature>
<dbReference type="InterPro" id="IPR005828">
    <property type="entry name" value="MFS_sugar_transport-like"/>
</dbReference>
<evidence type="ECO:0000256" key="2">
    <source>
        <dbReference type="ARBA" id="ARBA00022692"/>
    </source>
</evidence>
<dbReference type="EnsemblMetazoa" id="G10667.2">
    <property type="protein sequence ID" value="G10667.2:cds"/>
    <property type="gene ID" value="G10667"/>
</dbReference>
<accession>A0A8W8HR15</accession>
<evidence type="ECO:0000256" key="1">
    <source>
        <dbReference type="ARBA" id="ARBA00004141"/>
    </source>
</evidence>